<dbReference type="EMBL" id="PGOL01000099">
    <property type="protein sequence ID" value="PKI77256.1"/>
    <property type="molecule type" value="Genomic_DNA"/>
</dbReference>
<feature type="compositionally biased region" description="Basic residues" evidence="1">
    <location>
        <begin position="96"/>
        <end position="106"/>
    </location>
</feature>
<evidence type="ECO:0000256" key="1">
    <source>
        <dbReference type="SAM" id="MobiDB-lite"/>
    </source>
</evidence>
<gene>
    <name evidence="2" type="ORF">CRG98_002377</name>
</gene>
<proteinExistence type="predicted"/>
<comment type="caution">
    <text evidence="2">The sequence shown here is derived from an EMBL/GenBank/DDBJ whole genome shotgun (WGS) entry which is preliminary data.</text>
</comment>
<protein>
    <submittedName>
        <fullName evidence="2">Uncharacterized protein</fullName>
    </submittedName>
</protein>
<sequence length="156" mass="17357">MDHPTITPSSPTSSSATHTPDFETLSQTHLRVAITQNPGQKDSIETFAIDTTDENDKANLITTTDGMCYEFLTIGRLGSPSATKEDFLRRAEPNPNRKKTLRKRGRSQALSTDTLYSKLVEQQAQAKARYQEEPSLYQELSPRTASPFQNLSLLAP</sequence>
<feature type="compositionally biased region" description="Low complexity" evidence="1">
    <location>
        <begin position="1"/>
        <end position="19"/>
    </location>
</feature>
<keyword evidence="3" id="KW-1185">Reference proteome</keyword>
<accession>A0A2I0LAP9</accession>
<reference evidence="2 3" key="1">
    <citation type="submission" date="2017-11" db="EMBL/GenBank/DDBJ databases">
        <title>De-novo sequencing of pomegranate (Punica granatum L.) genome.</title>
        <authorList>
            <person name="Akparov Z."/>
            <person name="Amiraslanov A."/>
            <person name="Hajiyeva S."/>
            <person name="Abbasov M."/>
            <person name="Kaur K."/>
            <person name="Hamwieh A."/>
            <person name="Solovyev V."/>
            <person name="Salamov A."/>
            <person name="Braich B."/>
            <person name="Kosarev P."/>
            <person name="Mahmoud A."/>
            <person name="Hajiyev E."/>
            <person name="Babayeva S."/>
            <person name="Izzatullayeva V."/>
            <person name="Mammadov A."/>
            <person name="Mammadov A."/>
            <person name="Sharifova S."/>
            <person name="Ojaghi J."/>
            <person name="Eynullazada K."/>
            <person name="Bayramov B."/>
            <person name="Abdulazimova A."/>
            <person name="Shahmuradov I."/>
        </authorList>
    </citation>
    <scope>NUCLEOTIDE SEQUENCE [LARGE SCALE GENOMIC DNA]</scope>
    <source>
        <strain evidence="3">cv. AG2017</strain>
        <tissue evidence="2">Leaf</tissue>
    </source>
</reference>
<dbReference type="AlphaFoldDB" id="A0A2I0LAP9"/>
<feature type="region of interest" description="Disordered" evidence="1">
    <location>
        <begin position="133"/>
        <end position="156"/>
    </location>
</feature>
<feature type="region of interest" description="Disordered" evidence="1">
    <location>
        <begin position="1"/>
        <end position="20"/>
    </location>
</feature>
<organism evidence="2 3">
    <name type="scientific">Punica granatum</name>
    <name type="common">Pomegranate</name>
    <dbReference type="NCBI Taxonomy" id="22663"/>
    <lineage>
        <taxon>Eukaryota</taxon>
        <taxon>Viridiplantae</taxon>
        <taxon>Streptophyta</taxon>
        <taxon>Embryophyta</taxon>
        <taxon>Tracheophyta</taxon>
        <taxon>Spermatophyta</taxon>
        <taxon>Magnoliopsida</taxon>
        <taxon>eudicotyledons</taxon>
        <taxon>Gunneridae</taxon>
        <taxon>Pentapetalae</taxon>
        <taxon>rosids</taxon>
        <taxon>malvids</taxon>
        <taxon>Myrtales</taxon>
        <taxon>Lythraceae</taxon>
        <taxon>Punica</taxon>
    </lineage>
</organism>
<evidence type="ECO:0000313" key="2">
    <source>
        <dbReference type="EMBL" id="PKI77256.1"/>
    </source>
</evidence>
<dbReference type="Proteomes" id="UP000233551">
    <property type="component" value="Unassembled WGS sequence"/>
</dbReference>
<feature type="region of interest" description="Disordered" evidence="1">
    <location>
        <begin position="86"/>
        <end position="109"/>
    </location>
</feature>
<feature type="compositionally biased region" description="Polar residues" evidence="1">
    <location>
        <begin position="141"/>
        <end position="156"/>
    </location>
</feature>
<evidence type="ECO:0000313" key="3">
    <source>
        <dbReference type="Proteomes" id="UP000233551"/>
    </source>
</evidence>
<name>A0A2I0LAP9_PUNGR</name>